<dbReference type="Pfam" id="PF13041">
    <property type="entry name" value="PPR_2"/>
    <property type="match status" value="2"/>
</dbReference>
<proteinExistence type="inferred from homology"/>
<dbReference type="InterPro" id="IPR011990">
    <property type="entry name" value="TPR-like_helical_dom_sf"/>
</dbReference>
<feature type="repeat" description="PPR" evidence="3">
    <location>
        <begin position="52"/>
        <end position="86"/>
    </location>
</feature>
<evidence type="ECO:0000256" key="2">
    <source>
        <dbReference type="ARBA" id="ARBA00022737"/>
    </source>
</evidence>
<keyword evidence="5" id="KW-1185">Reference proteome</keyword>
<gene>
    <name evidence="4" type="ORF">F3Y22_tig00111238pilonHSYRG00264</name>
</gene>
<dbReference type="GO" id="GO:0003729">
    <property type="term" value="F:mRNA binding"/>
    <property type="evidence" value="ECO:0007669"/>
    <property type="project" value="TreeGrafter"/>
</dbReference>
<evidence type="ECO:0000256" key="3">
    <source>
        <dbReference type="PROSITE-ProRule" id="PRU00708"/>
    </source>
</evidence>
<evidence type="ECO:0000313" key="4">
    <source>
        <dbReference type="EMBL" id="KAE8682594.1"/>
    </source>
</evidence>
<name>A0A6A2YT45_HIBSY</name>
<accession>A0A6A2YT45</accession>
<comment type="similarity">
    <text evidence="1">Belongs to the PPR family. P subfamily.</text>
</comment>
<sequence>MATKLLAEVQSDEVGIGVFSVNNLLNTMIKQNKVDEAVSLYKENLGSNFYPDNWTFNILIHGLCKAGQVDQALEFFLRANEVGRGHKLLIEIRSRDDCAPDVVTYTSVYLVLQVGLEICFLLSPCMRRWVLLVVMLIVTFTSLIDGYCRNGDMFQSLQLWNAMKARNILPSLYFCHYHQCSARKIEYMRPSGNLDEANLIVVEMEEKKCYPDKVTFTILIIGLHLAFSRPGCLLKPPVLQNSFHRKGSWQVHPGYMFLWG</sequence>
<dbReference type="PANTHER" id="PTHR47932:SF62">
    <property type="entry name" value="EXPRESSED PROTEIN"/>
    <property type="match status" value="1"/>
</dbReference>
<protein>
    <recommendedName>
        <fullName evidence="6">Pentatricopeptide repeat-containing protein</fullName>
    </recommendedName>
</protein>
<dbReference type="Gene3D" id="1.25.40.10">
    <property type="entry name" value="Tetratricopeptide repeat domain"/>
    <property type="match status" value="2"/>
</dbReference>
<evidence type="ECO:0000313" key="5">
    <source>
        <dbReference type="Proteomes" id="UP000436088"/>
    </source>
</evidence>
<organism evidence="4 5">
    <name type="scientific">Hibiscus syriacus</name>
    <name type="common">Rose of Sharon</name>
    <dbReference type="NCBI Taxonomy" id="106335"/>
    <lineage>
        <taxon>Eukaryota</taxon>
        <taxon>Viridiplantae</taxon>
        <taxon>Streptophyta</taxon>
        <taxon>Embryophyta</taxon>
        <taxon>Tracheophyta</taxon>
        <taxon>Spermatophyta</taxon>
        <taxon>Magnoliopsida</taxon>
        <taxon>eudicotyledons</taxon>
        <taxon>Gunneridae</taxon>
        <taxon>Pentapetalae</taxon>
        <taxon>rosids</taxon>
        <taxon>malvids</taxon>
        <taxon>Malvales</taxon>
        <taxon>Malvaceae</taxon>
        <taxon>Malvoideae</taxon>
        <taxon>Hibiscus</taxon>
    </lineage>
</organism>
<reference evidence="4" key="1">
    <citation type="submission" date="2019-09" db="EMBL/GenBank/DDBJ databases">
        <title>Draft genome information of white flower Hibiscus syriacus.</title>
        <authorList>
            <person name="Kim Y.-M."/>
        </authorList>
    </citation>
    <scope>NUCLEOTIDE SEQUENCE [LARGE SCALE GENOMIC DNA]</scope>
    <source>
        <strain evidence="4">YM2019G1</strain>
    </source>
</reference>
<dbReference type="AlphaFoldDB" id="A0A6A2YT45"/>
<evidence type="ECO:0000256" key="1">
    <source>
        <dbReference type="ARBA" id="ARBA00007626"/>
    </source>
</evidence>
<dbReference type="NCBIfam" id="TIGR00756">
    <property type="entry name" value="PPR"/>
    <property type="match status" value="2"/>
</dbReference>
<dbReference type="EMBL" id="VEPZ02001279">
    <property type="protein sequence ID" value="KAE8682594.1"/>
    <property type="molecule type" value="Genomic_DNA"/>
</dbReference>
<evidence type="ECO:0008006" key="6">
    <source>
        <dbReference type="Google" id="ProtNLM"/>
    </source>
</evidence>
<dbReference type="PANTHER" id="PTHR47932">
    <property type="entry name" value="ATPASE EXPRESSION PROTEIN 3"/>
    <property type="match status" value="1"/>
</dbReference>
<dbReference type="InterPro" id="IPR002885">
    <property type="entry name" value="PPR_rpt"/>
</dbReference>
<keyword evidence="2" id="KW-0677">Repeat</keyword>
<feature type="repeat" description="PPR" evidence="3">
    <location>
        <begin position="136"/>
        <end position="170"/>
    </location>
</feature>
<comment type="caution">
    <text evidence="4">The sequence shown here is derived from an EMBL/GenBank/DDBJ whole genome shotgun (WGS) entry which is preliminary data.</text>
</comment>
<dbReference type="Proteomes" id="UP000436088">
    <property type="component" value="Unassembled WGS sequence"/>
</dbReference>
<dbReference type="Pfam" id="PF13812">
    <property type="entry name" value="PPR_3"/>
    <property type="match status" value="1"/>
</dbReference>
<dbReference type="PROSITE" id="PS51375">
    <property type="entry name" value="PPR"/>
    <property type="match status" value="2"/>
</dbReference>